<name>A0A2Z6MK81_TRISU</name>
<evidence type="ECO:0000313" key="1">
    <source>
        <dbReference type="EMBL" id="GAU32934.1"/>
    </source>
</evidence>
<dbReference type="Proteomes" id="UP000242715">
    <property type="component" value="Unassembled WGS sequence"/>
</dbReference>
<dbReference type="AlphaFoldDB" id="A0A2Z6MK81"/>
<protein>
    <submittedName>
        <fullName evidence="1">Uncharacterized protein</fullName>
    </submittedName>
</protein>
<gene>
    <name evidence="1" type="ORF">TSUD_153510</name>
</gene>
<reference evidence="2" key="1">
    <citation type="journal article" date="2017" name="Front. Plant Sci.">
        <title>Climate Clever Clovers: New Paradigm to Reduce the Environmental Footprint of Ruminants by Breeding Low Methanogenic Forages Utilizing Haplotype Variation.</title>
        <authorList>
            <person name="Kaur P."/>
            <person name="Appels R."/>
            <person name="Bayer P.E."/>
            <person name="Keeble-Gagnere G."/>
            <person name="Wang J."/>
            <person name="Hirakawa H."/>
            <person name="Shirasawa K."/>
            <person name="Vercoe P."/>
            <person name="Stefanova K."/>
            <person name="Durmic Z."/>
            <person name="Nichols P."/>
            <person name="Revell C."/>
            <person name="Isobe S.N."/>
            <person name="Edwards D."/>
            <person name="Erskine W."/>
        </authorList>
    </citation>
    <scope>NUCLEOTIDE SEQUENCE [LARGE SCALE GENOMIC DNA]</scope>
    <source>
        <strain evidence="2">cv. Daliak</strain>
    </source>
</reference>
<proteinExistence type="predicted"/>
<organism evidence="1 2">
    <name type="scientific">Trifolium subterraneum</name>
    <name type="common">Subterranean clover</name>
    <dbReference type="NCBI Taxonomy" id="3900"/>
    <lineage>
        <taxon>Eukaryota</taxon>
        <taxon>Viridiplantae</taxon>
        <taxon>Streptophyta</taxon>
        <taxon>Embryophyta</taxon>
        <taxon>Tracheophyta</taxon>
        <taxon>Spermatophyta</taxon>
        <taxon>Magnoliopsida</taxon>
        <taxon>eudicotyledons</taxon>
        <taxon>Gunneridae</taxon>
        <taxon>Pentapetalae</taxon>
        <taxon>rosids</taxon>
        <taxon>fabids</taxon>
        <taxon>Fabales</taxon>
        <taxon>Fabaceae</taxon>
        <taxon>Papilionoideae</taxon>
        <taxon>50 kb inversion clade</taxon>
        <taxon>NPAAA clade</taxon>
        <taxon>Hologalegina</taxon>
        <taxon>IRL clade</taxon>
        <taxon>Trifolieae</taxon>
        <taxon>Trifolium</taxon>
    </lineage>
</organism>
<accession>A0A2Z6MK81</accession>
<keyword evidence="2" id="KW-1185">Reference proteome</keyword>
<dbReference type="EMBL" id="DF973512">
    <property type="protein sequence ID" value="GAU32934.1"/>
    <property type="molecule type" value="Genomic_DNA"/>
</dbReference>
<evidence type="ECO:0000313" key="2">
    <source>
        <dbReference type="Proteomes" id="UP000242715"/>
    </source>
</evidence>
<sequence>MTSSIKHSTSIEYTNRCLLLFGARGGDGVVVGDDKGDESGIREISVRGVDGEIGVQRRVVDDEIGVQSLVDNEIGVRGESMKRQRDSESFD</sequence>